<dbReference type="EMBL" id="JAUUCC010000004">
    <property type="protein sequence ID" value="MEE2049457.1"/>
    <property type="molecule type" value="Genomic_DNA"/>
</dbReference>
<evidence type="ECO:0000313" key="1">
    <source>
        <dbReference type="EMBL" id="MEE2049457.1"/>
    </source>
</evidence>
<protein>
    <submittedName>
        <fullName evidence="1">STM4015 family protein</fullName>
    </submittedName>
</protein>
<dbReference type="RefSeq" id="WP_330156728.1">
    <property type="nucleotide sequence ID" value="NZ_BAAAJA010000001.1"/>
</dbReference>
<dbReference type="InterPro" id="IPR047722">
    <property type="entry name" value="STM4015-like"/>
</dbReference>
<dbReference type="NCBIfam" id="NF038076">
    <property type="entry name" value="fam_STM4015"/>
    <property type="match status" value="1"/>
</dbReference>
<dbReference type="Proteomes" id="UP001348641">
    <property type="component" value="Unassembled WGS sequence"/>
</dbReference>
<organism evidence="1 2">
    <name type="scientific">Nocardiopsis tropica</name>
    <dbReference type="NCBI Taxonomy" id="109330"/>
    <lineage>
        <taxon>Bacteria</taxon>
        <taxon>Bacillati</taxon>
        <taxon>Actinomycetota</taxon>
        <taxon>Actinomycetes</taxon>
        <taxon>Streptosporangiales</taxon>
        <taxon>Nocardiopsidaceae</taxon>
        <taxon>Nocardiopsis</taxon>
    </lineage>
</organism>
<proteinExistence type="predicted"/>
<name>A0ABU7KJJ7_9ACTN</name>
<dbReference type="SUPFAM" id="SSF52047">
    <property type="entry name" value="RNI-like"/>
    <property type="match status" value="1"/>
</dbReference>
<sequence>MPNSTHLTEYADLPVVEFPATEAKEPAPGELAAALADPGSVAWRLRADPYEAAENFTAYFARFLESVDTARVAALVVGTWGDGPESPSTVPRDLLIAHAAAFPSLRALFFGDIVYEENEISWIEQSDLSPLVGAFPALEELAVRGTGETSVGGGRLDLHLPEHTGLRTLTVQSGGLPGRLCRGIASSGLPALENLELWLGVDTYGCDTTPQDLAPVLSGGAFPALRYLGLRNAEGIDDWIAVLAEAPVTASLDVLDLSLGTLTDTGAEALIGAADAFRRLRRLDLHHHYVSEGTAERLRAALPGVEVDLSDARSPYAHDGEFHYYTAVSE</sequence>
<comment type="caution">
    <text evidence="1">The sequence shown here is derived from an EMBL/GenBank/DDBJ whole genome shotgun (WGS) entry which is preliminary data.</text>
</comment>
<accession>A0ABU7KJJ7</accession>
<gene>
    <name evidence="1" type="ORF">Q8A49_03005</name>
</gene>
<dbReference type="Gene3D" id="3.80.10.10">
    <property type="entry name" value="Ribonuclease Inhibitor"/>
    <property type="match status" value="1"/>
</dbReference>
<reference evidence="1 2" key="1">
    <citation type="submission" date="2023-07" db="EMBL/GenBank/DDBJ databases">
        <authorList>
            <person name="Girao M."/>
            <person name="Carvalho M.F."/>
        </authorList>
    </citation>
    <scope>NUCLEOTIDE SEQUENCE [LARGE SCALE GENOMIC DNA]</scope>
    <source>
        <strain evidence="1 2">66/93</strain>
    </source>
</reference>
<dbReference type="InterPro" id="IPR032675">
    <property type="entry name" value="LRR_dom_sf"/>
</dbReference>
<evidence type="ECO:0000313" key="2">
    <source>
        <dbReference type="Proteomes" id="UP001348641"/>
    </source>
</evidence>